<evidence type="ECO:0000256" key="4">
    <source>
        <dbReference type="ARBA" id="ARBA00022692"/>
    </source>
</evidence>
<evidence type="ECO:0000256" key="8">
    <source>
        <dbReference type="ARBA" id="ARBA00023136"/>
    </source>
</evidence>
<evidence type="ECO:0000256" key="5">
    <source>
        <dbReference type="ARBA" id="ARBA00022741"/>
    </source>
</evidence>
<keyword evidence="6 9" id="KW-0067">ATP-binding</keyword>
<reference evidence="10 11" key="1">
    <citation type="journal article" date="2020" name="Genome Biol. Evol.">
        <title>Comparative genomics of strictly vertically transmitted, feminizing microsporidia endosymbionts of amphipod crustaceans.</title>
        <authorList>
            <person name="Cormier A."/>
            <person name="Chebbi M.A."/>
            <person name="Giraud I."/>
            <person name="Wattier R."/>
            <person name="Teixeira M."/>
            <person name="Gilbert C."/>
            <person name="Rigaud T."/>
            <person name="Cordaux R."/>
        </authorList>
    </citation>
    <scope>NUCLEOTIDE SEQUENCE [LARGE SCALE GENOMIC DNA]</scope>
    <source>
        <strain evidence="10 11">Ou3-Ou53</strain>
    </source>
</reference>
<feature type="transmembrane region" description="Helical" evidence="9">
    <location>
        <begin position="47"/>
        <end position="66"/>
    </location>
</feature>
<dbReference type="AlphaFoldDB" id="A0A9P6H381"/>
<feature type="transmembrane region" description="Helical" evidence="9">
    <location>
        <begin position="172"/>
        <end position="192"/>
    </location>
</feature>
<comment type="caution">
    <text evidence="10">The sequence shown here is derived from an EMBL/GenBank/DDBJ whole genome shotgun (WGS) entry which is preliminary data.</text>
</comment>
<keyword evidence="11" id="KW-1185">Reference proteome</keyword>
<dbReference type="Pfam" id="PF03219">
    <property type="entry name" value="TLC"/>
    <property type="match status" value="1"/>
</dbReference>
<keyword evidence="4 9" id="KW-0812">Transmembrane</keyword>
<evidence type="ECO:0000256" key="3">
    <source>
        <dbReference type="ARBA" id="ARBA00022448"/>
    </source>
</evidence>
<organism evidence="10 11">
    <name type="scientific">Nosema granulosis</name>
    <dbReference type="NCBI Taxonomy" id="83296"/>
    <lineage>
        <taxon>Eukaryota</taxon>
        <taxon>Fungi</taxon>
        <taxon>Fungi incertae sedis</taxon>
        <taxon>Microsporidia</taxon>
        <taxon>Nosematidae</taxon>
        <taxon>Nosema</taxon>
    </lineage>
</organism>
<dbReference type="EMBL" id="SBJO01000011">
    <property type="protein sequence ID" value="KAF9764722.1"/>
    <property type="molecule type" value="Genomic_DNA"/>
</dbReference>
<evidence type="ECO:0000313" key="10">
    <source>
        <dbReference type="EMBL" id="KAF9764722.1"/>
    </source>
</evidence>
<keyword evidence="7 9" id="KW-1133">Transmembrane helix</keyword>
<protein>
    <recommendedName>
        <fullName evidence="9">ADP,ATP carrier protein</fullName>
    </recommendedName>
</protein>
<dbReference type="InterPro" id="IPR004667">
    <property type="entry name" value="ADP_ATP_car_bac_type"/>
</dbReference>
<gene>
    <name evidence="10" type="primary">NTT1</name>
    <name evidence="10" type="ORF">NGRA_0333</name>
</gene>
<evidence type="ECO:0000313" key="11">
    <source>
        <dbReference type="Proteomes" id="UP000740883"/>
    </source>
</evidence>
<keyword evidence="5 9" id="KW-0547">Nucleotide-binding</keyword>
<comment type="subcellular location">
    <subcellularLocation>
        <location evidence="1 9">Membrane</location>
        <topology evidence="1 9">Multi-pass membrane protein</topology>
    </subcellularLocation>
</comment>
<feature type="transmembrane region" description="Helical" evidence="9">
    <location>
        <begin position="504"/>
        <end position="523"/>
    </location>
</feature>
<feature type="transmembrane region" description="Helical" evidence="9">
    <location>
        <begin position="212"/>
        <end position="233"/>
    </location>
</feature>
<dbReference type="PANTHER" id="PTHR31187:SF1">
    <property type="entry name" value="ADP,ATP CARRIER PROTEIN 1"/>
    <property type="match status" value="1"/>
</dbReference>
<dbReference type="PANTHER" id="PTHR31187">
    <property type="match status" value="1"/>
</dbReference>
<dbReference type="GO" id="GO:0005524">
    <property type="term" value="F:ATP binding"/>
    <property type="evidence" value="ECO:0007669"/>
    <property type="project" value="UniProtKB-KW"/>
</dbReference>
<feature type="transmembrane region" description="Helical" evidence="9">
    <location>
        <begin position="379"/>
        <end position="402"/>
    </location>
</feature>
<dbReference type="GO" id="GO:0016020">
    <property type="term" value="C:membrane"/>
    <property type="evidence" value="ECO:0007669"/>
    <property type="project" value="UniProtKB-SubCell"/>
</dbReference>
<evidence type="ECO:0000256" key="9">
    <source>
        <dbReference type="RuleBase" id="RU363121"/>
    </source>
</evidence>
<keyword evidence="3 9" id="KW-0813">Transport</keyword>
<comment type="similarity">
    <text evidence="2 9">Belongs to the ADP/ATP translocase tlc family.</text>
</comment>
<evidence type="ECO:0000256" key="6">
    <source>
        <dbReference type="ARBA" id="ARBA00022840"/>
    </source>
</evidence>
<sequence>MEPEADTSINRQTHPNIPTEQEIEAIANARTGLLSYFKVARCEFPKFFLLGGMFGIIGFIYSFMRILKDMFIMTRQDQNTIMFMKIFYVLPTSLCLVGLIQYMMGTKTVSRIFSIFIWGFSALFLFYGVVFLFEDKLTPSRFLFRDIFADGKDGMRNLNFLKPFFLTINEPLATFIFITAEMWGSLLMAYLFMSFLNESCTINQFTRFIPPLYIITNLALLGSAVVTELFLSLRKNFNYDQNQILCASVFFIQGLLALSLLGMKWYLEDVVLKTPVFIPSKVIKKTKGPKLGFKEGIKIMGQSKMLFSMCCIVLFFNMSFNMIESTYKAGVKAAAIHQELEIGNYSANLNKFDQYMTSISVIALNLSAFSTLVETKGWIVMGLITPIITFLAIIITIGAAIYNSAQEKLSFSVISSFFSSGKAYYTLENYSGIFFLSLLKIAKYAAFDICKEKMGMRLDTNHRSRFKSVYDGIFGKLGKSFSSLYGLAMLTLLDTDNIRRAAPITFVIILFFIVAWFKCISYLSGLFENSLKTNSNVDIDLFEKSKAEEK</sequence>
<dbReference type="Proteomes" id="UP000740883">
    <property type="component" value="Unassembled WGS sequence"/>
</dbReference>
<keyword evidence="8 9" id="KW-0472">Membrane</keyword>
<dbReference type="OrthoDB" id="2190844at2759"/>
<feature type="transmembrane region" description="Helical" evidence="9">
    <location>
        <begin position="245"/>
        <end position="267"/>
    </location>
</feature>
<feature type="transmembrane region" description="Helical" evidence="9">
    <location>
        <begin position="433"/>
        <end position="450"/>
    </location>
</feature>
<feature type="transmembrane region" description="Helical" evidence="9">
    <location>
        <begin position="355"/>
        <end position="373"/>
    </location>
</feature>
<evidence type="ECO:0000256" key="7">
    <source>
        <dbReference type="ARBA" id="ARBA00022989"/>
    </source>
</evidence>
<evidence type="ECO:0000256" key="2">
    <source>
        <dbReference type="ARBA" id="ARBA00007127"/>
    </source>
</evidence>
<dbReference type="GO" id="GO:0005471">
    <property type="term" value="F:ATP:ADP antiporter activity"/>
    <property type="evidence" value="ECO:0007669"/>
    <property type="project" value="InterPro"/>
</dbReference>
<feature type="transmembrane region" description="Helical" evidence="9">
    <location>
        <begin position="110"/>
        <end position="133"/>
    </location>
</feature>
<accession>A0A9P6H381</accession>
<name>A0A9P6H381_9MICR</name>
<proteinExistence type="inferred from homology"/>
<evidence type="ECO:0000256" key="1">
    <source>
        <dbReference type="ARBA" id="ARBA00004141"/>
    </source>
</evidence>
<feature type="transmembrane region" description="Helical" evidence="9">
    <location>
        <begin position="86"/>
        <end position="104"/>
    </location>
</feature>
<feature type="transmembrane region" description="Helical" evidence="9">
    <location>
        <begin position="305"/>
        <end position="323"/>
    </location>
</feature>